<proteinExistence type="predicted"/>
<evidence type="ECO:0000256" key="2">
    <source>
        <dbReference type="ARBA" id="ARBA00022741"/>
    </source>
</evidence>
<protein>
    <submittedName>
        <fullName evidence="6">Kinase-like domain-containing protein</fullName>
    </submittedName>
</protein>
<comment type="caution">
    <text evidence="6">The sequence shown here is derived from an EMBL/GenBank/DDBJ whole genome shotgun (WGS) entry which is preliminary data.</text>
</comment>
<name>A0A397S6T2_9GLOM</name>
<evidence type="ECO:0000313" key="6">
    <source>
        <dbReference type="EMBL" id="RIA81698.1"/>
    </source>
</evidence>
<evidence type="ECO:0000256" key="4">
    <source>
        <dbReference type="ARBA" id="ARBA00022840"/>
    </source>
</evidence>
<keyword evidence="3 6" id="KW-0418">Kinase</keyword>
<dbReference type="InterPro" id="IPR001245">
    <property type="entry name" value="Ser-Thr/Tyr_kinase_cat_dom"/>
</dbReference>
<dbReference type="PANTHER" id="PTHR44329:SF288">
    <property type="entry name" value="MITOGEN-ACTIVATED PROTEIN KINASE KINASE KINASE 20"/>
    <property type="match status" value="1"/>
</dbReference>
<dbReference type="PROSITE" id="PS50011">
    <property type="entry name" value="PROTEIN_KINASE_DOM"/>
    <property type="match status" value="1"/>
</dbReference>
<dbReference type="PANTHER" id="PTHR44329">
    <property type="entry name" value="SERINE/THREONINE-PROTEIN KINASE TNNI3K-RELATED"/>
    <property type="match status" value="1"/>
</dbReference>
<evidence type="ECO:0000313" key="7">
    <source>
        <dbReference type="Proteomes" id="UP000265703"/>
    </source>
</evidence>
<keyword evidence="4" id="KW-0067">ATP-binding</keyword>
<evidence type="ECO:0000256" key="1">
    <source>
        <dbReference type="ARBA" id="ARBA00022679"/>
    </source>
</evidence>
<evidence type="ECO:0000259" key="5">
    <source>
        <dbReference type="PROSITE" id="PS50011"/>
    </source>
</evidence>
<dbReference type="SUPFAM" id="SSF56112">
    <property type="entry name" value="Protein kinase-like (PK-like)"/>
    <property type="match status" value="1"/>
</dbReference>
<feature type="domain" description="Protein kinase" evidence="5">
    <location>
        <begin position="37"/>
        <end position="305"/>
    </location>
</feature>
<reference evidence="6 7" key="1">
    <citation type="submission" date="2018-06" db="EMBL/GenBank/DDBJ databases">
        <title>Comparative genomics reveals the genomic features of Rhizophagus irregularis, R. cerebriforme, R. diaphanum and Gigaspora rosea, and their symbiotic lifestyle signature.</title>
        <authorList>
            <person name="Morin E."/>
            <person name="San Clemente H."/>
            <person name="Chen E.C.H."/>
            <person name="De La Providencia I."/>
            <person name="Hainaut M."/>
            <person name="Kuo A."/>
            <person name="Kohler A."/>
            <person name="Murat C."/>
            <person name="Tang N."/>
            <person name="Roy S."/>
            <person name="Loubradou J."/>
            <person name="Henrissat B."/>
            <person name="Grigoriev I.V."/>
            <person name="Corradi N."/>
            <person name="Roux C."/>
            <person name="Martin F.M."/>
        </authorList>
    </citation>
    <scope>NUCLEOTIDE SEQUENCE [LARGE SCALE GENOMIC DNA]</scope>
    <source>
        <strain evidence="6 7">DAOM 227022</strain>
    </source>
</reference>
<keyword evidence="7" id="KW-1185">Reference proteome</keyword>
<dbReference type="GO" id="GO:0005524">
    <property type="term" value="F:ATP binding"/>
    <property type="evidence" value="ECO:0007669"/>
    <property type="project" value="UniProtKB-KW"/>
</dbReference>
<dbReference type="InterPro" id="IPR051681">
    <property type="entry name" value="Ser/Thr_Kinases-Pseudokinases"/>
</dbReference>
<sequence>MDDVNSGYKNVDDMIIASQNYAKNDTDYLEWIEFSRLKIWSLLDKGAFGRVYDGKWYKGYYSYTVAIKFFDNDKDFLKEFTNIYRMIKKCSNDNNNLSNKNIIHYYGATYDYDDEEYGIVMKYCPQNSLSNYLIIGWRRIYWDIKLKILRDIAYGLYILHNNDLIHGDLHSGNIMIDDSDDLNIAWIGDLGFCRDEEVWRKNCDINGVIAFTAPEIFKGLPYTKKADIYSFGVIMYHISTNRPPFYDKAHDNRLMKQISKGLKPTLYQDDEIPSRFENLMHHCLNFNPKNRPNAYTLYKKFHDWIENEEFEHMKWETIRPLDESEYHSEANYMSQIWS</sequence>
<dbReference type="AlphaFoldDB" id="A0A397S6T2"/>
<accession>A0A397S6T2</accession>
<dbReference type="InterPro" id="IPR011009">
    <property type="entry name" value="Kinase-like_dom_sf"/>
</dbReference>
<dbReference type="GO" id="GO:0004674">
    <property type="term" value="F:protein serine/threonine kinase activity"/>
    <property type="evidence" value="ECO:0007669"/>
    <property type="project" value="TreeGrafter"/>
</dbReference>
<keyword evidence="2" id="KW-0547">Nucleotide-binding</keyword>
<keyword evidence="1" id="KW-0808">Transferase</keyword>
<dbReference type="Gene3D" id="1.10.510.10">
    <property type="entry name" value="Transferase(Phosphotransferase) domain 1"/>
    <property type="match status" value="1"/>
</dbReference>
<dbReference type="InterPro" id="IPR000719">
    <property type="entry name" value="Prot_kinase_dom"/>
</dbReference>
<evidence type="ECO:0000256" key="3">
    <source>
        <dbReference type="ARBA" id="ARBA00022777"/>
    </source>
</evidence>
<organism evidence="6 7">
    <name type="scientific">Glomus cerebriforme</name>
    <dbReference type="NCBI Taxonomy" id="658196"/>
    <lineage>
        <taxon>Eukaryota</taxon>
        <taxon>Fungi</taxon>
        <taxon>Fungi incertae sedis</taxon>
        <taxon>Mucoromycota</taxon>
        <taxon>Glomeromycotina</taxon>
        <taxon>Glomeromycetes</taxon>
        <taxon>Glomerales</taxon>
        <taxon>Glomeraceae</taxon>
        <taxon>Glomus</taxon>
    </lineage>
</organism>
<dbReference type="PIRSF" id="PIRSF000654">
    <property type="entry name" value="Integrin-linked_kinase"/>
    <property type="match status" value="1"/>
</dbReference>
<gene>
    <name evidence="6" type="ORF">C1645_809943</name>
</gene>
<dbReference type="Pfam" id="PF07714">
    <property type="entry name" value="PK_Tyr_Ser-Thr"/>
    <property type="match status" value="1"/>
</dbReference>
<dbReference type="OrthoDB" id="346907at2759"/>
<dbReference type="Proteomes" id="UP000265703">
    <property type="component" value="Unassembled WGS sequence"/>
</dbReference>
<dbReference type="EMBL" id="QKYT01000757">
    <property type="protein sequence ID" value="RIA81698.1"/>
    <property type="molecule type" value="Genomic_DNA"/>
</dbReference>